<organism evidence="1 2">
    <name type="scientific">Nosema bombycis (strain CQ1 / CVCC 102059)</name>
    <name type="common">Microsporidian parasite</name>
    <name type="synonym">Pebrine of silkworm</name>
    <dbReference type="NCBI Taxonomy" id="578461"/>
    <lineage>
        <taxon>Eukaryota</taxon>
        <taxon>Fungi</taxon>
        <taxon>Fungi incertae sedis</taxon>
        <taxon>Microsporidia</taxon>
        <taxon>Nosematidae</taxon>
        <taxon>Nosema</taxon>
    </lineage>
</organism>
<keyword evidence="2" id="KW-1185">Reference proteome</keyword>
<dbReference type="OrthoDB" id="10562317at2759"/>
<dbReference type="AlphaFoldDB" id="R0MK58"/>
<evidence type="ECO:0000313" key="2">
    <source>
        <dbReference type="Proteomes" id="UP000016927"/>
    </source>
</evidence>
<evidence type="ECO:0000313" key="1">
    <source>
        <dbReference type="EMBL" id="EOB13178.1"/>
    </source>
</evidence>
<name>R0MK58_NOSB1</name>
<dbReference type="HOGENOM" id="CLU_2184698_0_0_1"/>
<proteinExistence type="predicted"/>
<accession>R0MK58</accession>
<dbReference type="VEuPathDB" id="MicrosporidiaDB:NBO_140g0003"/>
<gene>
    <name evidence="1" type="ORF">NBO_140g0003</name>
</gene>
<protein>
    <submittedName>
        <fullName evidence="1">Uncharacterized protein</fullName>
    </submittedName>
</protein>
<dbReference type="Proteomes" id="UP000016927">
    <property type="component" value="Unassembled WGS sequence"/>
</dbReference>
<reference evidence="1 2" key="1">
    <citation type="journal article" date="2013" name="BMC Genomics">
        <title>Comparative genomics of parasitic silkworm microsporidia reveal an association between genome expansion and host adaptation.</title>
        <authorList>
            <person name="Pan G."/>
            <person name="Xu J."/>
            <person name="Li T."/>
            <person name="Xia Q."/>
            <person name="Liu S.L."/>
            <person name="Zhang G."/>
            <person name="Li S."/>
            <person name="Li C."/>
            <person name="Liu H."/>
            <person name="Yang L."/>
            <person name="Liu T."/>
            <person name="Zhang X."/>
            <person name="Wu Z."/>
            <person name="Fan W."/>
            <person name="Dang X."/>
            <person name="Xiang H."/>
            <person name="Tao M."/>
            <person name="Li Y."/>
            <person name="Hu J."/>
            <person name="Li Z."/>
            <person name="Lin L."/>
            <person name="Luo J."/>
            <person name="Geng L."/>
            <person name="Wang L."/>
            <person name="Long M."/>
            <person name="Wan Y."/>
            <person name="He N."/>
            <person name="Zhang Z."/>
            <person name="Lu C."/>
            <person name="Keeling P.J."/>
            <person name="Wang J."/>
            <person name="Xiang Z."/>
            <person name="Zhou Z."/>
        </authorList>
    </citation>
    <scope>NUCLEOTIDE SEQUENCE [LARGE SCALE GENOMIC DNA]</scope>
    <source>
        <strain evidence="2">CQ1 / CVCC 102059</strain>
    </source>
</reference>
<dbReference type="EMBL" id="KB909048">
    <property type="protein sequence ID" value="EOB13178.1"/>
    <property type="molecule type" value="Genomic_DNA"/>
</dbReference>
<sequence length="109" mass="12956">MTNCKINNVNSNPSMSIIEEIESFQKVIKEDISLTDDYKMFDDYDCLIKKWDNYKNLYKKYKLDAHGNEFLSVRRSISKLPNPSLDHENNKLLQAIRNIHCEYLSDNKY</sequence>